<evidence type="ECO:0000256" key="3">
    <source>
        <dbReference type="ARBA" id="ARBA00022691"/>
    </source>
</evidence>
<keyword evidence="7" id="KW-1185">Reference proteome</keyword>
<dbReference type="InterPro" id="IPR036388">
    <property type="entry name" value="WH-like_DNA-bd_sf"/>
</dbReference>
<evidence type="ECO:0000256" key="1">
    <source>
        <dbReference type="ARBA" id="ARBA00022603"/>
    </source>
</evidence>
<gene>
    <name evidence="6" type="ORF">MIZ03_4775</name>
</gene>
<dbReference type="SUPFAM" id="SSF46785">
    <property type="entry name" value="Winged helix' DNA-binding domain"/>
    <property type="match status" value="1"/>
</dbReference>
<reference evidence="6 7" key="1">
    <citation type="journal article" date="2021" name="Microbiol. Spectr.">
        <title>A Single Bacterium Capable of Oxidation and Reduction of Iron at Circumneutral pH.</title>
        <authorList>
            <person name="Kato S."/>
            <person name="Ohkuma M."/>
        </authorList>
    </citation>
    <scope>NUCLEOTIDE SEQUENCE [LARGE SCALE GENOMIC DNA]</scope>
    <source>
        <strain evidence="6 7">MIZ03</strain>
    </source>
</reference>
<dbReference type="PANTHER" id="PTHR43712:SF2">
    <property type="entry name" value="O-METHYLTRANSFERASE CICE"/>
    <property type="match status" value="1"/>
</dbReference>
<dbReference type="Pfam" id="PF08100">
    <property type="entry name" value="Dimerisation"/>
    <property type="match status" value="1"/>
</dbReference>
<evidence type="ECO:0000259" key="5">
    <source>
        <dbReference type="Pfam" id="PF08100"/>
    </source>
</evidence>
<evidence type="ECO:0000313" key="6">
    <source>
        <dbReference type="EMBL" id="BCO29851.1"/>
    </source>
</evidence>
<dbReference type="Pfam" id="PF00891">
    <property type="entry name" value="Methyltransf_2"/>
    <property type="match status" value="1"/>
</dbReference>
<keyword evidence="3" id="KW-0949">S-adenosyl-L-methionine</keyword>
<evidence type="ECO:0008006" key="8">
    <source>
        <dbReference type="Google" id="ProtNLM"/>
    </source>
</evidence>
<dbReference type="Proteomes" id="UP000824366">
    <property type="component" value="Chromosome"/>
</dbReference>
<proteinExistence type="predicted"/>
<dbReference type="Gene3D" id="3.40.50.150">
    <property type="entry name" value="Vaccinia Virus protein VP39"/>
    <property type="match status" value="1"/>
</dbReference>
<sequence length="556" mass="61877">MSWDDLTISSCGTHHLREAVPIYTNRFDSVLKFHAPGLAPVRLGDLAWHIQVDGSTAYNSRFRRTFGFYEGLAAVVADDGAFHITPAGAHVYSQRYAWCGNFQGGRCTVRAFSGDYFHINSAGVPAYGDRWRYAGDYRDGIAVVQSVLGVSTHIDETGEMLHGLWFEDLDVFHKGFARARDSSGWMHIDCAGHPIYTRRFASVEPFYNGQARVETFSGGLEIIEETGRTLTVLRPQRHSDFSALSADMVGFWRTQTIASAVELGVLDTLPSTALELAKELALHADRLTRMLRALSEMNIVHEVSGVWRLTDRGMYLRKDHPLTLAHAAIEYGYHFPRMWANLSEAIRRGGSWNSPDIFGSVAMDAARGELHHQMLRSYARHDYLGVPAALGLTGTERLIDAGGGLGDLADVLLDEYPDLNITLLDRPEVIQQARHEHAKRAPISWLPRDFFDEWGISADVVILARILHDWDDADALRILTRARESLSAGCRLFVVEMVLSDDNPGGGLCDLHLLMATGGRERSLGHFADLLRRAGFELKEVRHLSTLPSILVADAI</sequence>
<dbReference type="RefSeq" id="WP_223906233.1">
    <property type="nucleotide sequence ID" value="NZ_AP024238.1"/>
</dbReference>
<dbReference type="InterPro" id="IPR001077">
    <property type="entry name" value="COMT_C"/>
</dbReference>
<keyword evidence="2" id="KW-0808">Transferase</keyword>
<dbReference type="PROSITE" id="PS51683">
    <property type="entry name" value="SAM_OMT_II"/>
    <property type="match status" value="1"/>
</dbReference>
<name>A0ABM7MU15_9BURK</name>
<dbReference type="SUPFAM" id="SSF53335">
    <property type="entry name" value="S-adenosyl-L-methionine-dependent methyltransferases"/>
    <property type="match status" value="1"/>
</dbReference>
<keyword evidence="1" id="KW-0489">Methyltransferase</keyword>
<evidence type="ECO:0000313" key="7">
    <source>
        <dbReference type="Proteomes" id="UP000824366"/>
    </source>
</evidence>
<dbReference type="EMBL" id="AP024238">
    <property type="protein sequence ID" value="BCO29851.1"/>
    <property type="molecule type" value="Genomic_DNA"/>
</dbReference>
<evidence type="ECO:0000256" key="2">
    <source>
        <dbReference type="ARBA" id="ARBA00022679"/>
    </source>
</evidence>
<feature type="domain" description="O-methyltransferase dimerisation" evidence="5">
    <location>
        <begin position="249"/>
        <end position="314"/>
    </location>
</feature>
<organism evidence="6 7">
    <name type="scientific">Rhodoferax lithotrophicus</name>
    <dbReference type="NCBI Taxonomy" id="2798804"/>
    <lineage>
        <taxon>Bacteria</taxon>
        <taxon>Pseudomonadati</taxon>
        <taxon>Pseudomonadota</taxon>
        <taxon>Betaproteobacteria</taxon>
        <taxon>Burkholderiales</taxon>
        <taxon>Comamonadaceae</taxon>
        <taxon>Rhodoferax</taxon>
    </lineage>
</organism>
<feature type="domain" description="O-methyltransferase C-terminal" evidence="4">
    <location>
        <begin position="384"/>
        <end position="537"/>
    </location>
</feature>
<dbReference type="InterPro" id="IPR029063">
    <property type="entry name" value="SAM-dependent_MTases_sf"/>
</dbReference>
<dbReference type="InterPro" id="IPR016461">
    <property type="entry name" value="COMT-like"/>
</dbReference>
<dbReference type="Gene3D" id="1.10.10.10">
    <property type="entry name" value="Winged helix-like DNA-binding domain superfamily/Winged helix DNA-binding domain"/>
    <property type="match status" value="1"/>
</dbReference>
<dbReference type="PANTHER" id="PTHR43712">
    <property type="entry name" value="PUTATIVE (AFU_ORTHOLOGUE AFUA_4G14580)-RELATED"/>
    <property type="match status" value="1"/>
</dbReference>
<dbReference type="CDD" id="cd02440">
    <property type="entry name" value="AdoMet_MTases"/>
    <property type="match status" value="1"/>
</dbReference>
<protein>
    <recommendedName>
        <fullName evidence="8">Multifunctional cyclase-dehydratase-3-O-methyl transferase TcmN</fullName>
    </recommendedName>
</protein>
<accession>A0ABM7MU15</accession>
<dbReference type="InterPro" id="IPR036390">
    <property type="entry name" value="WH_DNA-bd_sf"/>
</dbReference>
<evidence type="ECO:0000259" key="4">
    <source>
        <dbReference type="Pfam" id="PF00891"/>
    </source>
</evidence>
<dbReference type="InterPro" id="IPR012967">
    <property type="entry name" value="COMT_dimerisation"/>
</dbReference>